<dbReference type="RefSeq" id="WP_058879736.1">
    <property type="nucleotide sequence ID" value="NZ_LPXH01000025.1"/>
</dbReference>
<dbReference type="FunFam" id="3.40.50.720:FF:000047">
    <property type="entry name" value="NADP-dependent L-serine/L-allo-threonine dehydrogenase"/>
    <property type="match status" value="1"/>
</dbReference>
<gene>
    <name evidence="4" type="ORF">AS359_09045</name>
</gene>
<dbReference type="PRINTS" id="PR00080">
    <property type="entry name" value="SDRFAMILY"/>
</dbReference>
<dbReference type="InterPro" id="IPR020904">
    <property type="entry name" value="Sc_DH/Rdtase_CS"/>
</dbReference>
<dbReference type="EMBL" id="LPXH01000025">
    <property type="protein sequence ID" value="KUF40966.1"/>
    <property type="molecule type" value="Genomic_DNA"/>
</dbReference>
<comment type="caution">
    <text evidence="4">The sequence shown here is derived from an EMBL/GenBank/DDBJ whole genome shotgun (WGS) entry which is preliminary data.</text>
</comment>
<evidence type="ECO:0000313" key="4">
    <source>
        <dbReference type="EMBL" id="KUF40966.1"/>
    </source>
</evidence>
<evidence type="ECO:0000256" key="1">
    <source>
        <dbReference type="ARBA" id="ARBA00006484"/>
    </source>
</evidence>
<evidence type="ECO:0000256" key="2">
    <source>
        <dbReference type="ARBA" id="ARBA00023002"/>
    </source>
</evidence>
<dbReference type="AlphaFoldDB" id="A0A0W7Z0I1"/>
<dbReference type="PANTHER" id="PTHR42901:SF1">
    <property type="entry name" value="ALCOHOL DEHYDROGENASE"/>
    <property type="match status" value="1"/>
</dbReference>
<dbReference type="PANTHER" id="PTHR42901">
    <property type="entry name" value="ALCOHOL DEHYDROGENASE"/>
    <property type="match status" value="1"/>
</dbReference>
<comment type="similarity">
    <text evidence="1 3">Belongs to the short-chain dehydrogenases/reductases (SDR) family.</text>
</comment>
<organism evidence="4 5">
    <name type="scientific">Comamonas kerstersii</name>
    <dbReference type="NCBI Taxonomy" id="225992"/>
    <lineage>
        <taxon>Bacteria</taxon>
        <taxon>Pseudomonadati</taxon>
        <taxon>Pseudomonadota</taxon>
        <taxon>Betaproteobacteria</taxon>
        <taxon>Burkholderiales</taxon>
        <taxon>Comamonadaceae</taxon>
        <taxon>Comamonas</taxon>
    </lineage>
</organism>
<dbReference type="PRINTS" id="PR00081">
    <property type="entry name" value="GDHRDH"/>
</dbReference>
<reference evidence="4 5" key="1">
    <citation type="submission" date="2015-12" db="EMBL/GenBank/DDBJ databases">
        <title>Complete genome sequence of a multi-drug resistant strain Acidovorax sp. 12322-1.</title>
        <authorList>
            <person name="Ming D."/>
            <person name="Wang M."/>
            <person name="Hu S."/>
            <person name="Zhou Y."/>
            <person name="Jiang T."/>
        </authorList>
    </citation>
    <scope>NUCLEOTIDE SEQUENCE [LARGE SCALE GENOMIC DNA]</scope>
    <source>
        <strain evidence="4 5">12322-1</strain>
    </source>
</reference>
<dbReference type="NCBIfam" id="NF007829">
    <property type="entry name" value="PRK10538.1"/>
    <property type="match status" value="1"/>
</dbReference>
<dbReference type="Proteomes" id="UP000053300">
    <property type="component" value="Unassembled WGS sequence"/>
</dbReference>
<proteinExistence type="inferred from homology"/>
<dbReference type="Gene3D" id="3.40.50.720">
    <property type="entry name" value="NAD(P)-binding Rossmann-like Domain"/>
    <property type="match status" value="1"/>
</dbReference>
<dbReference type="STRING" id="225992.B5M06_10470"/>
<sequence>MIVLITGASAGFGAAMARSFVQSGHQVIATARRKSKLDALAAELGERLLPVELDVTDRAAVQSLPAQLPAGFAQVDVLVNNAGLALGLKPAHQANLDDWDTMIDTNCKGLVSMTRAFLPGMVQRQRGHVINLGSIAGNWPYAGGNVYGATKAFVQQFSRNLRADLLGTPVRVTNVEPGLCGGTEFSNVRFAGDDEKAAKVYEGVQYLTPEDIASTVLWIAQTPSHMNVNAIEIMPVQQSFAGLSVHRGPFKS</sequence>
<dbReference type="InterPro" id="IPR036291">
    <property type="entry name" value="NAD(P)-bd_dom_sf"/>
</dbReference>
<accession>A0A0W7Z0I1</accession>
<evidence type="ECO:0000313" key="5">
    <source>
        <dbReference type="Proteomes" id="UP000053300"/>
    </source>
</evidence>
<keyword evidence="2" id="KW-0560">Oxidoreductase</keyword>
<evidence type="ECO:0000256" key="3">
    <source>
        <dbReference type="RuleBase" id="RU000363"/>
    </source>
</evidence>
<protein>
    <submittedName>
        <fullName evidence="4">NAD(P)-dependent oxidoreductase</fullName>
    </submittedName>
</protein>
<dbReference type="Pfam" id="PF00106">
    <property type="entry name" value="adh_short"/>
    <property type="match status" value="1"/>
</dbReference>
<dbReference type="SUPFAM" id="SSF51735">
    <property type="entry name" value="NAD(P)-binding Rossmann-fold domains"/>
    <property type="match status" value="1"/>
</dbReference>
<dbReference type="GO" id="GO:0016616">
    <property type="term" value="F:oxidoreductase activity, acting on the CH-OH group of donors, NAD or NADP as acceptor"/>
    <property type="evidence" value="ECO:0007669"/>
    <property type="project" value="UniProtKB-ARBA"/>
</dbReference>
<name>A0A0W7Z0I1_9BURK</name>
<dbReference type="InterPro" id="IPR002347">
    <property type="entry name" value="SDR_fam"/>
</dbReference>
<dbReference type="CDD" id="cd05346">
    <property type="entry name" value="SDR_c5"/>
    <property type="match status" value="1"/>
</dbReference>
<keyword evidence="5" id="KW-1185">Reference proteome</keyword>
<dbReference type="PROSITE" id="PS00061">
    <property type="entry name" value="ADH_SHORT"/>
    <property type="match status" value="1"/>
</dbReference>